<dbReference type="STRING" id="1802128.A3H64_00025"/>
<keyword evidence="1" id="KW-0812">Transmembrane</keyword>
<accession>A0A1G2GVG2</accession>
<dbReference type="EMBL" id="MHNY01000048">
    <property type="protein sequence ID" value="OGZ54186.1"/>
    <property type="molecule type" value="Genomic_DNA"/>
</dbReference>
<feature type="transmembrane region" description="Helical" evidence="1">
    <location>
        <begin position="44"/>
        <end position="70"/>
    </location>
</feature>
<comment type="caution">
    <text evidence="2">The sequence shown here is derived from an EMBL/GenBank/DDBJ whole genome shotgun (WGS) entry which is preliminary data.</text>
</comment>
<sequence>MDEISQPNRINSSVAGFFGLFLGFFIMISTIFDNPPWSYILDFYGTLGLLIPEIWALIVNFLIASVIYLIGRRYFQNFNRGFFIGVLIALVPMLFIWEVWEFIIVPNARW</sequence>
<dbReference type="Proteomes" id="UP000178186">
    <property type="component" value="Unassembled WGS sequence"/>
</dbReference>
<proteinExistence type="predicted"/>
<reference evidence="2 3" key="1">
    <citation type="journal article" date="2016" name="Nat. Commun.">
        <title>Thousands of microbial genomes shed light on interconnected biogeochemical processes in an aquifer system.</title>
        <authorList>
            <person name="Anantharaman K."/>
            <person name="Brown C.T."/>
            <person name="Hug L.A."/>
            <person name="Sharon I."/>
            <person name="Castelle C.J."/>
            <person name="Probst A.J."/>
            <person name="Thomas B.C."/>
            <person name="Singh A."/>
            <person name="Wilkins M.J."/>
            <person name="Karaoz U."/>
            <person name="Brodie E.L."/>
            <person name="Williams K.H."/>
            <person name="Hubbard S.S."/>
            <person name="Banfield J.F."/>
        </authorList>
    </citation>
    <scope>NUCLEOTIDE SEQUENCE [LARGE SCALE GENOMIC DNA]</scope>
</reference>
<evidence type="ECO:0000256" key="1">
    <source>
        <dbReference type="SAM" id="Phobius"/>
    </source>
</evidence>
<keyword evidence="1" id="KW-1133">Transmembrane helix</keyword>
<evidence type="ECO:0000313" key="2">
    <source>
        <dbReference type="EMBL" id="OGZ54186.1"/>
    </source>
</evidence>
<organism evidence="2 3">
    <name type="scientific">Candidatus Ryanbacteria bacterium RIFCSPLOWO2_02_FULL_45_11c</name>
    <dbReference type="NCBI Taxonomy" id="1802128"/>
    <lineage>
        <taxon>Bacteria</taxon>
        <taxon>Candidatus Ryaniibacteriota</taxon>
    </lineage>
</organism>
<protein>
    <submittedName>
        <fullName evidence="2">Uncharacterized protein</fullName>
    </submittedName>
</protein>
<feature type="transmembrane region" description="Helical" evidence="1">
    <location>
        <begin position="12"/>
        <end position="32"/>
    </location>
</feature>
<name>A0A1G2GVG2_9BACT</name>
<evidence type="ECO:0000313" key="3">
    <source>
        <dbReference type="Proteomes" id="UP000178186"/>
    </source>
</evidence>
<keyword evidence="1" id="KW-0472">Membrane</keyword>
<gene>
    <name evidence="2" type="ORF">A3H64_00025</name>
</gene>
<feature type="transmembrane region" description="Helical" evidence="1">
    <location>
        <begin position="82"/>
        <end position="100"/>
    </location>
</feature>
<dbReference type="AlphaFoldDB" id="A0A1G2GVG2"/>